<dbReference type="AlphaFoldDB" id="A0ABD2PYQ3"/>
<sequence length="272" mass="29980">MFLLKSNNSDSALLPPSKTISAEEGVDVIKQMKSLINSDQEKVVVENSFSNTEDLDECTKNVLKNAGVKKFQDSQELEEYEALQANIEYAERHHTLPANTVFVQNISGTGEVETIVDDLEELELDDVASACGYKEKTKEAMTVLDALNELDPSKHGRNLNIDPAKLKNAKMIAMPGQDQSRKTANLAISFIQNRATTGSVGRMNLSTIADDSCGSTTESKQSRKSAPQVSKKLKDIGRKGDEAFAANDKMKAEKFKNKGLNESRIMELQDFL</sequence>
<keyword evidence="3" id="KW-1185">Reference proteome</keyword>
<evidence type="ECO:0000313" key="3">
    <source>
        <dbReference type="Proteomes" id="UP001626550"/>
    </source>
</evidence>
<name>A0ABD2PYQ3_9PLAT</name>
<gene>
    <name evidence="2" type="ORF">Ciccas_009827</name>
</gene>
<dbReference type="EMBL" id="JBJKFK010002127">
    <property type="protein sequence ID" value="KAL3311591.1"/>
    <property type="molecule type" value="Genomic_DNA"/>
</dbReference>
<reference evidence="2 3" key="1">
    <citation type="submission" date="2024-11" db="EMBL/GenBank/DDBJ databases">
        <title>Adaptive evolution of stress response genes in parasites aligns with host niche diversity.</title>
        <authorList>
            <person name="Hahn C."/>
            <person name="Resl P."/>
        </authorList>
    </citation>
    <scope>NUCLEOTIDE SEQUENCE [LARGE SCALE GENOMIC DNA]</scope>
    <source>
        <strain evidence="2">EGGRZ-B1_66</strain>
        <tissue evidence="2">Body</tissue>
    </source>
</reference>
<dbReference type="Proteomes" id="UP001626550">
    <property type="component" value="Unassembled WGS sequence"/>
</dbReference>
<protein>
    <submittedName>
        <fullName evidence="2">Uncharacterized protein</fullName>
    </submittedName>
</protein>
<proteinExistence type="predicted"/>
<accession>A0ABD2PYQ3</accession>
<organism evidence="2 3">
    <name type="scientific">Cichlidogyrus casuarinus</name>
    <dbReference type="NCBI Taxonomy" id="1844966"/>
    <lineage>
        <taxon>Eukaryota</taxon>
        <taxon>Metazoa</taxon>
        <taxon>Spiralia</taxon>
        <taxon>Lophotrochozoa</taxon>
        <taxon>Platyhelminthes</taxon>
        <taxon>Monogenea</taxon>
        <taxon>Monopisthocotylea</taxon>
        <taxon>Dactylogyridea</taxon>
        <taxon>Ancyrocephalidae</taxon>
        <taxon>Cichlidogyrus</taxon>
    </lineage>
</organism>
<evidence type="ECO:0000256" key="1">
    <source>
        <dbReference type="SAM" id="MobiDB-lite"/>
    </source>
</evidence>
<comment type="caution">
    <text evidence="2">The sequence shown here is derived from an EMBL/GenBank/DDBJ whole genome shotgun (WGS) entry which is preliminary data.</text>
</comment>
<feature type="compositionally biased region" description="Polar residues" evidence="1">
    <location>
        <begin position="211"/>
        <end position="228"/>
    </location>
</feature>
<evidence type="ECO:0000313" key="2">
    <source>
        <dbReference type="EMBL" id="KAL3311591.1"/>
    </source>
</evidence>
<feature type="region of interest" description="Disordered" evidence="1">
    <location>
        <begin position="211"/>
        <end position="235"/>
    </location>
</feature>